<evidence type="ECO:0000313" key="2">
    <source>
        <dbReference type="EMBL" id="OQP53194.1"/>
    </source>
</evidence>
<feature type="signal peptide" evidence="1">
    <location>
        <begin position="1"/>
        <end position="19"/>
    </location>
</feature>
<gene>
    <name evidence="2" type="ORF">A4D02_22630</name>
</gene>
<keyword evidence="3" id="KW-1185">Reference proteome</keyword>
<evidence type="ECO:0000256" key="1">
    <source>
        <dbReference type="SAM" id="SignalP"/>
    </source>
</evidence>
<proteinExistence type="predicted"/>
<dbReference type="EMBL" id="LWBO01000003">
    <property type="protein sequence ID" value="OQP53194.1"/>
    <property type="molecule type" value="Genomic_DNA"/>
</dbReference>
<organism evidence="2 3">
    <name type="scientific">Niastella koreensis</name>
    <dbReference type="NCBI Taxonomy" id="354356"/>
    <lineage>
        <taxon>Bacteria</taxon>
        <taxon>Pseudomonadati</taxon>
        <taxon>Bacteroidota</taxon>
        <taxon>Chitinophagia</taxon>
        <taxon>Chitinophagales</taxon>
        <taxon>Chitinophagaceae</taxon>
        <taxon>Niastella</taxon>
    </lineage>
</organism>
<name>A0ABX3P2K8_9BACT</name>
<dbReference type="RefSeq" id="WP_014218266.1">
    <property type="nucleotide sequence ID" value="NZ_LWBO01000003.1"/>
</dbReference>
<dbReference type="SUPFAM" id="SSF56935">
    <property type="entry name" value="Porins"/>
    <property type="match status" value="1"/>
</dbReference>
<keyword evidence="1" id="KW-0732">Signal</keyword>
<accession>A0ABX3P2K8</accession>
<evidence type="ECO:0008006" key="4">
    <source>
        <dbReference type="Google" id="ProtNLM"/>
    </source>
</evidence>
<comment type="caution">
    <text evidence="2">The sequence shown here is derived from an EMBL/GenBank/DDBJ whole genome shotgun (WGS) entry which is preliminary data.</text>
</comment>
<dbReference type="Gene3D" id="2.40.160.60">
    <property type="entry name" value="Outer membrane protein transport protein (OMPP1/FadL/TodX)"/>
    <property type="match status" value="1"/>
</dbReference>
<reference evidence="2 3" key="1">
    <citation type="submission" date="2016-04" db="EMBL/GenBank/DDBJ databases">
        <authorList>
            <person name="Chen L."/>
            <person name="Zhuang W."/>
            <person name="Wang G."/>
        </authorList>
    </citation>
    <scope>NUCLEOTIDE SEQUENCE [LARGE SCALE GENOMIC DNA]</scope>
    <source>
        <strain evidence="3">GR20</strain>
    </source>
</reference>
<evidence type="ECO:0000313" key="3">
    <source>
        <dbReference type="Proteomes" id="UP000192277"/>
    </source>
</evidence>
<dbReference type="Proteomes" id="UP000192277">
    <property type="component" value="Unassembled WGS sequence"/>
</dbReference>
<feature type="chain" id="PRO_5047190781" description="Membrane protein involved in aromatic hydrocarbon degradation" evidence="1">
    <location>
        <begin position="20"/>
        <end position="514"/>
    </location>
</feature>
<sequence length="514" mass="56527">MKYTLSIALLTLIGTQAFSQVPEDVIRFGWTVPSGTARSQAIGGAIGALGGEITNTFVNPAGLGFYKLGEIVMTPGYTLGHSNSTYRDFDARSSNVNRFNMSTTGFVTANSDPGSKWVSKVFSLAVSRTANFNNSVYYKGTNDYSSFSEQFSEEFSAENQRSGLGINDYYNSNLSLGTKSAIHTYLIDTATINGQLQVVGRPEYLNEVLQENKITTRGGITEIAIGYAGNLQDKFYIGGGIGVPIVNYERKSVFTESDPSNDKTNKFGYSRYEETLKTTGAGLNLKLGAIYKPAYQLRLGLAIHTPTIYGLKDVVSTKMVTDVENLFNNDPVDSVSSDYFGPNPVYRYDFSTPWKFILSGSYVIIGEDAEDVTQQRGFITADAEYVTYGSSHFSPADQNDDQSYYDNVNKAVKATYKGALNVRVGLELKFNTFMVRGGFAHYGNPYQNNPLKAGITNLSTGLGYRDKGIFIDLTYVYSVKQDANFPYRLADKANTYADVKSKIGQVLLTFGFKI</sequence>
<protein>
    <recommendedName>
        <fullName evidence="4">Membrane protein involved in aromatic hydrocarbon degradation</fullName>
    </recommendedName>
</protein>